<comment type="PTM">
    <text evidence="1">Topaquinone (TPQ) is generated by copper-dependent autoxidation of a specific tyrosyl residue.</text>
</comment>
<protein>
    <recommendedName>
        <fullName evidence="1">Amine oxidase</fullName>
        <ecNumber evidence="1">1.4.3.-</ecNumber>
    </recommendedName>
</protein>
<keyword evidence="1" id="KW-0801">TPQ</keyword>
<accession>W1PD67</accession>
<keyword evidence="4" id="KW-1185">Reference proteome</keyword>
<organism evidence="3 4">
    <name type="scientific">Amborella trichopoda</name>
    <dbReference type="NCBI Taxonomy" id="13333"/>
    <lineage>
        <taxon>Eukaryota</taxon>
        <taxon>Viridiplantae</taxon>
        <taxon>Streptophyta</taxon>
        <taxon>Embryophyta</taxon>
        <taxon>Tracheophyta</taxon>
        <taxon>Spermatophyta</taxon>
        <taxon>Magnoliopsida</taxon>
        <taxon>Amborellales</taxon>
        <taxon>Amborellaceae</taxon>
        <taxon>Amborella</taxon>
    </lineage>
</organism>
<dbReference type="eggNOG" id="KOG1186">
    <property type="taxonomic scope" value="Eukaryota"/>
</dbReference>
<dbReference type="Proteomes" id="UP000017836">
    <property type="component" value="Unassembled WGS sequence"/>
</dbReference>
<dbReference type="PANTHER" id="PTHR10638:SF41">
    <property type="entry name" value="AMINE OXIDASE"/>
    <property type="match status" value="1"/>
</dbReference>
<dbReference type="AlphaFoldDB" id="W1PD67"/>
<dbReference type="Pfam" id="PF01179">
    <property type="entry name" value="Cu_amine_oxid"/>
    <property type="match status" value="1"/>
</dbReference>
<name>W1PD67_AMBTC</name>
<dbReference type="PANTHER" id="PTHR10638">
    <property type="entry name" value="COPPER AMINE OXIDASE"/>
    <property type="match status" value="1"/>
</dbReference>
<dbReference type="GO" id="GO:0048038">
    <property type="term" value="F:quinone binding"/>
    <property type="evidence" value="ECO:0007669"/>
    <property type="project" value="InterPro"/>
</dbReference>
<dbReference type="EC" id="1.4.3.-" evidence="1"/>
<reference evidence="4" key="1">
    <citation type="journal article" date="2013" name="Science">
        <title>The Amborella genome and the evolution of flowering plants.</title>
        <authorList>
            <consortium name="Amborella Genome Project"/>
        </authorList>
    </citation>
    <scope>NUCLEOTIDE SEQUENCE [LARGE SCALE GENOMIC DNA]</scope>
</reference>
<gene>
    <name evidence="3" type="ORF">AMTR_s00012p00214500</name>
</gene>
<keyword evidence="1" id="KW-0560">Oxidoreductase</keyword>
<dbReference type="HOGENOM" id="CLU_2515643_0_0_1"/>
<proteinExistence type="inferred from homology"/>
<dbReference type="InterPro" id="IPR000269">
    <property type="entry name" value="Cu_amine_oxidase"/>
</dbReference>
<dbReference type="STRING" id="13333.W1PD67"/>
<dbReference type="GO" id="GO:0009308">
    <property type="term" value="P:amine metabolic process"/>
    <property type="evidence" value="ECO:0007669"/>
    <property type="project" value="UniProtKB-UniRule"/>
</dbReference>
<evidence type="ECO:0000313" key="3">
    <source>
        <dbReference type="EMBL" id="ERN07867.1"/>
    </source>
</evidence>
<dbReference type="EMBL" id="KI393609">
    <property type="protein sequence ID" value="ERN07867.1"/>
    <property type="molecule type" value="Genomic_DNA"/>
</dbReference>
<dbReference type="SUPFAM" id="SSF49998">
    <property type="entry name" value="Amine oxidase catalytic domain"/>
    <property type="match status" value="1"/>
</dbReference>
<sequence>MYMGTASELFVPYMDPSNAWYFKTFMDAGEYGLGLLAMPLDRLNDCSRSSYYMDAVFVGSDGIPYVRPDVICISERDAGGADKER</sequence>
<dbReference type="GO" id="GO:0005507">
    <property type="term" value="F:copper ion binding"/>
    <property type="evidence" value="ECO:0007669"/>
    <property type="project" value="InterPro"/>
</dbReference>
<dbReference type="InterPro" id="IPR036460">
    <property type="entry name" value="Cu_amine_oxidase_C_sf"/>
</dbReference>
<dbReference type="Gramene" id="ERN07867">
    <property type="protein sequence ID" value="ERN07867"/>
    <property type="gene ID" value="AMTR_s00012p00214500"/>
</dbReference>
<comment type="similarity">
    <text evidence="1">Belongs to the copper/topaquinone oxidase family.</text>
</comment>
<keyword evidence="1" id="KW-0186">Copper</keyword>
<dbReference type="InterPro" id="IPR015798">
    <property type="entry name" value="Cu_amine_oxidase_C"/>
</dbReference>
<evidence type="ECO:0000313" key="4">
    <source>
        <dbReference type="Proteomes" id="UP000017836"/>
    </source>
</evidence>
<comment type="cofactor">
    <cofactor evidence="1">
        <name>Cu cation</name>
        <dbReference type="ChEBI" id="CHEBI:23378"/>
    </cofactor>
    <text evidence="1">Contains 1 topaquinone per subunit.</text>
</comment>
<evidence type="ECO:0000256" key="1">
    <source>
        <dbReference type="RuleBase" id="RU000672"/>
    </source>
</evidence>
<keyword evidence="1" id="KW-0479">Metal-binding</keyword>
<feature type="domain" description="Copper amine oxidase catalytic" evidence="2">
    <location>
        <begin position="1"/>
        <end position="80"/>
    </location>
</feature>
<dbReference type="Gene3D" id="2.70.98.20">
    <property type="entry name" value="Copper amine oxidase, catalytic domain"/>
    <property type="match status" value="1"/>
</dbReference>
<dbReference type="GO" id="GO:0008131">
    <property type="term" value="F:primary methylamine oxidase activity"/>
    <property type="evidence" value="ECO:0007669"/>
    <property type="project" value="InterPro"/>
</dbReference>
<evidence type="ECO:0000259" key="2">
    <source>
        <dbReference type="Pfam" id="PF01179"/>
    </source>
</evidence>